<reference evidence="2" key="2">
    <citation type="submission" date="2022-01" db="EMBL/GenBank/DDBJ databases">
        <authorList>
            <person name="Yamashiro T."/>
            <person name="Shiraishi A."/>
            <person name="Satake H."/>
            <person name="Nakayama K."/>
        </authorList>
    </citation>
    <scope>NUCLEOTIDE SEQUENCE</scope>
</reference>
<dbReference type="Proteomes" id="UP001151760">
    <property type="component" value="Unassembled WGS sequence"/>
</dbReference>
<accession>A0ABQ5E4D8</accession>
<feature type="region of interest" description="Disordered" evidence="1">
    <location>
        <begin position="136"/>
        <end position="162"/>
    </location>
</feature>
<sequence>MKDHFIWELVSEVIARGKLRAIPRTSYQSSITILTPKTFGKREDDFGRVSALTKDAENLSYIDEFERFRQIKGRNHSRDTTGLKESNFDQLYAYLKQHKVHANENRIMMERFIQPNNDPLALVSNASVQQYPTQYTTFPQSSKEPYPADKLSTGLGKSSTEN</sequence>
<proteinExistence type="predicted"/>
<protein>
    <submittedName>
        <fullName evidence="2">Uncharacterized protein</fullName>
    </submittedName>
</protein>
<organism evidence="2 3">
    <name type="scientific">Tanacetum coccineum</name>
    <dbReference type="NCBI Taxonomy" id="301880"/>
    <lineage>
        <taxon>Eukaryota</taxon>
        <taxon>Viridiplantae</taxon>
        <taxon>Streptophyta</taxon>
        <taxon>Embryophyta</taxon>
        <taxon>Tracheophyta</taxon>
        <taxon>Spermatophyta</taxon>
        <taxon>Magnoliopsida</taxon>
        <taxon>eudicotyledons</taxon>
        <taxon>Gunneridae</taxon>
        <taxon>Pentapetalae</taxon>
        <taxon>asterids</taxon>
        <taxon>campanulids</taxon>
        <taxon>Asterales</taxon>
        <taxon>Asteraceae</taxon>
        <taxon>Asteroideae</taxon>
        <taxon>Anthemideae</taxon>
        <taxon>Anthemidinae</taxon>
        <taxon>Tanacetum</taxon>
    </lineage>
</organism>
<keyword evidence="3" id="KW-1185">Reference proteome</keyword>
<evidence type="ECO:0000313" key="2">
    <source>
        <dbReference type="EMBL" id="GJT45644.1"/>
    </source>
</evidence>
<dbReference type="EMBL" id="BQNB010015919">
    <property type="protein sequence ID" value="GJT45644.1"/>
    <property type="molecule type" value="Genomic_DNA"/>
</dbReference>
<evidence type="ECO:0000256" key="1">
    <source>
        <dbReference type="SAM" id="MobiDB-lite"/>
    </source>
</evidence>
<gene>
    <name evidence="2" type="ORF">Tco_0954359</name>
</gene>
<reference evidence="2" key="1">
    <citation type="journal article" date="2022" name="Int. J. Mol. Sci.">
        <title>Draft Genome of Tanacetum Coccineum: Genomic Comparison of Closely Related Tanacetum-Family Plants.</title>
        <authorList>
            <person name="Yamashiro T."/>
            <person name="Shiraishi A."/>
            <person name="Nakayama K."/>
            <person name="Satake H."/>
        </authorList>
    </citation>
    <scope>NUCLEOTIDE SEQUENCE</scope>
</reference>
<comment type="caution">
    <text evidence="2">The sequence shown here is derived from an EMBL/GenBank/DDBJ whole genome shotgun (WGS) entry which is preliminary data.</text>
</comment>
<evidence type="ECO:0000313" key="3">
    <source>
        <dbReference type="Proteomes" id="UP001151760"/>
    </source>
</evidence>
<name>A0ABQ5E4D8_9ASTR</name>